<dbReference type="InterPro" id="IPR008927">
    <property type="entry name" value="6-PGluconate_DH-like_C_sf"/>
</dbReference>
<dbReference type="SUPFAM" id="SSF51735">
    <property type="entry name" value="NAD(P)-binding Rossmann-fold domains"/>
    <property type="match status" value="1"/>
</dbReference>
<proteinExistence type="predicted"/>
<dbReference type="InterPro" id="IPR050812">
    <property type="entry name" value="Preph/Arog_dehydrog"/>
</dbReference>
<dbReference type="SUPFAM" id="SSF48179">
    <property type="entry name" value="6-phosphogluconate dehydrogenase C-terminal domain-like"/>
    <property type="match status" value="1"/>
</dbReference>
<dbReference type="RefSeq" id="WP_160962823.1">
    <property type="nucleotide sequence ID" value="NZ_WVUD01000037.1"/>
</dbReference>
<dbReference type="GO" id="GO:0008977">
    <property type="term" value="F:prephenate dehydrogenase (NAD+) activity"/>
    <property type="evidence" value="ECO:0007669"/>
    <property type="project" value="InterPro"/>
</dbReference>
<gene>
    <name evidence="4" type="ORF">GTA51_16015</name>
</gene>
<dbReference type="InterPro" id="IPR036291">
    <property type="entry name" value="NAD(P)-bd_dom_sf"/>
</dbReference>
<dbReference type="PROSITE" id="PS51176">
    <property type="entry name" value="PDH_ADH"/>
    <property type="match status" value="1"/>
</dbReference>
<dbReference type="EMBL" id="WVUD01000037">
    <property type="protein sequence ID" value="MYL84627.1"/>
    <property type="molecule type" value="Genomic_DNA"/>
</dbReference>
<feature type="region of interest" description="Disordered" evidence="2">
    <location>
        <begin position="1"/>
        <end position="45"/>
    </location>
</feature>
<dbReference type="GO" id="GO:0070403">
    <property type="term" value="F:NAD+ binding"/>
    <property type="evidence" value="ECO:0007669"/>
    <property type="project" value="InterPro"/>
</dbReference>
<protein>
    <submittedName>
        <fullName evidence="4">Prephenate dehydrogenase/arogenate dehydrogenase family protein</fullName>
    </submittedName>
</protein>
<dbReference type="PANTHER" id="PTHR21363:SF0">
    <property type="entry name" value="PREPHENATE DEHYDROGENASE [NADP(+)]"/>
    <property type="match status" value="1"/>
</dbReference>
<evidence type="ECO:0000313" key="5">
    <source>
        <dbReference type="Proteomes" id="UP000482487"/>
    </source>
</evidence>
<sequence length="308" mass="32059">MADTHKQGTPPAPQKKVFGEGGGLGKETPGQAARSKGETLPSGAPAGVPAAINTIAMVGAKGGMGRLFAARSRAVGIEVRELGRPLTPADIQAAVTGAELVLVSVPVYATAEVTGLLAPHLAAPQILADVGSVKTLPIAAMVEGYPGPVVGTHPLFGPEPAADDGLRVAVMDGRPGVAGWATELVAAWCRRVGFAPFASTAEEHDRAAAYVQGLNFVTTVAYLASQTADDAVAKYLTPSFARRLTAAEKLITKDAALFTALFEANPYSHEVVRNYRNFLNIAAGGDIDLLVRRAEAWWSAKTEKKDNP</sequence>
<dbReference type="Pfam" id="PF02153">
    <property type="entry name" value="PDH_N"/>
    <property type="match status" value="1"/>
</dbReference>
<accession>A0A7C9ITJ4</accession>
<organism evidence="4 5">
    <name type="scientific">Solidesulfovibrio aerotolerans</name>
    <dbReference type="NCBI Taxonomy" id="295255"/>
    <lineage>
        <taxon>Bacteria</taxon>
        <taxon>Pseudomonadati</taxon>
        <taxon>Thermodesulfobacteriota</taxon>
        <taxon>Desulfovibrionia</taxon>
        <taxon>Desulfovibrionales</taxon>
        <taxon>Desulfovibrionaceae</taxon>
        <taxon>Solidesulfovibrio</taxon>
    </lineage>
</organism>
<keyword evidence="5" id="KW-1185">Reference proteome</keyword>
<keyword evidence="1" id="KW-0560">Oxidoreductase</keyword>
<feature type="domain" description="Prephenate/arogenate dehydrogenase" evidence="3">
    <location>
        <begin position="53"/>
        <end position="308"/>
    </location>
</feature>
<evidence type="ECO:0000256" key="1">
    <source>
        <dbReference type="ARBA" id="ARBA00023002"/>
    </source>
</evidence>
<dbReference type="InterPro" id="IPR046826">
    <property type="entry name" value="PDH_N"/>
</dbReference>
<dbReference type="AlphaFoldDB" id="A0A7C9ITJ4"/>
<dbReference type="OrthoDB" id="9800497at2"/>
<evidence type="ECO:0000259" key="3">
    <source>
        <dbReference type="PROSITE" id="PS51176"/>
    </source>
</evidence>
<evidence type="ECO:0000256" key="2">
    <source>
        <dbReference type="SAM" id="MobiDB-lite"/>
    </source>
</evidence>
<dbReference type="InterPro" id="IPR003099">
    <property type="entry name" value="Prephen_DH"/>
</dbReference>
<evidence type="ECO:0000313" key="4">
    <source>
        <dbReference type="EMBL" id="MYL84627.1"/>
    </source>
</evidence>
<dbReference type="GO" id="GO:0006571">
    <property type="term" value="P:tyrosine biosynthetic process"/>
    <property type="evidence" value="ECO:0007669"/>
    <property type="project" value="InterPro"/>
</dbReference>
<dbReference type="Proteomes" id="UP000482487">
    <property type="component" value="Unassembled WGS sequence"/>
</dbReference>
<dbReference type="GO" id="GO:0004665">
    <property type="term" value="F:prephenate dehydrogenase (NADP+) activity"/>
    <property type="evidence" value="ECO:0007669"/>
    <property type="project" value="InterPro"/>
</dbReference>
<comment type="caution">
    <text evidence="4">The sequence shown here is derived from an EMBL/GenBank/DDBJ whole genome shotgun (WGS) entry which is preliminary data.</text>
</comment>
<reference evidence="4 5" key="1">
    <citation type="submission" date="2020-01" db="EMBL/GenBank/DDBJ databases">
        <title>Genome sequence of Desulfovibrio aerotolerans DSM 16695(T).</title>
        <authorList>
            <person name="Karnachuk O."/>
            <person name="Avakyan M."/>
            <person name="Mardanov A."/>
            <person name="Kadnikov V."/>
            <person name="Ravin N."/>
        </authorList>
    </citation>
    <scope>NUCLEOTIDE SEQUENCE [LARGE SCALE GENOMIC DNA]</scope>
    <source>
        <strain evidence="4 5">DSM 16695</strain>
    </source>
</reference>
<dbReference type="PANTHER" id="PTHR21363">
    <property type="entry name" value="PREPHENATE DEHYDROGENASE"/>
    <property type="match status" value="1"/>
</dbReference>
<dbReference type="Gene3D" id="3.40.50.720">
    <property type="entry name" value="NAD(P)-binding Rossmann-like Domain"/>
    <property type="match status" value="1"/>
</dbReference>
<name>A0A7C9ITJ4_9BACT</name>